<dbReference type="Proteomes" id="UP000198280">
    <property type="component" value="Unassembled WGS sequence"/>
</dbReference>
<keyword evidence="3" id="KW-1185">Reference proteome</keyword>
<name>A0A239G8Z1_9ACTN</name>
<protein>
    <submittedName>
        <fullName evidence="2">Uncharacterized protein</fullName>
    </submittedName>
</protein>
<evidence type="ECO:0000256" key="1">
    <source>
        <dbReference type="SAM" id="Phobius"/>
    </source>
</evidence>
<evidence type="ECO:0000313" key="2">
    <source>
        <dbReference type="EMBL" id="SNS65816.1"/>
    </source>
</evidence>
<gene>
    <name evidence="2" type="ORF">SAMN05216252_107293</name>
</gene>
<organism evidence="2 3">
    <name type="scientific">Actinacidiphila glaucinigra</name>
    <dbReference type="NCBI Taxonomy" id="235986"/>
    <lineage>
        <taxon>Bacteria</taxon>
        <taxon>Bacillati</taxon>
        <taxon>Actinomycetota</taxon>
        <taxon>Actinomycetes</taxon>
        <taxon>Kitasatosporales</taxon>
        <taxon>Streptomycetaceae</taxon>
        <taxon>Actinacidiphila</taxon>
    </lineage>
</organism>
<sequence length="165" mass="17595">MVPLAVGVAVKGGLRMPGWELSAGFFGWNVVTGFVATSRLKGLGDIPLLEAAVPIADPATVLSASVLARARRSFGRRYGALLVGTGVVSTAIALFEPAGAVVACFFAIEPLMRAERAARWERRHGVLLWQVWEHRVEQEQQPVDIGPAPVFTSARQGAPRVGVNP</sequence>
<dbReference type="EMBL" id="FZOF01000007">
    <property type="protein sequence ID" value="SNS65816.1"/>
    <property type="molecule type" value="Genomic_DNA"/>
</dbReference>
<accession>A0A239G8Z1</accession>
<dbReference type="AlphaFoldDB" id="A0A239G8Z1"/>
<keyword evidence="1" id="KW-1133">Transmembrane helix</keyword>
<keyword evidence="1" id="KW-0812">Transmembrane</keyword>
<proteinExistence type="predicted"/>
<evidence type="ECO:0000313" key="3">
    <source>
        <dbReference type="Proteomes" id="UP000198280"/>
    </source>
</evidence>
<reference evidence="2 3" key="1">
    <citation type="submission" date="2017-06" db="EMBL/GenBank/DDBJ databases">
        <authorList>
            <person name="Kim H.J."/>
            <person name="Triplett B.A."/>
        </authorList>
    </citation>
    <scope>NUCLEOTIDE SEQUENCE [LARGE SCALE GENOMIC DNA]</scope>
    <source>
        <strain evidence="2 3">CGMCC 4.1858</strain>
    </source>
</reference>
<keyword evidence="1" id="KW-0472">Membrane</keyword>
<feature type="transmembrane region" description="Helical" evidence="1">
    <location>
        <begin position="78"/>
        <end position="108"/>
    </location>
</feature>